<organism evidence="1 2">
    <name type="scientific">Sphaerodactylus townsendi</name>
    <dbReference type="NCBI Taxonomy" id="933632"/>
    <lineage>
        <taxon>Eukaryota</taxon>
        <taxon>Metazoa</taxon>
        <taxon>Chordata</taxon>
        <taxon>Craniata</taxon>
        <taxon>Vertebrata</taxon>
        <taxon>Euteleostomi</taxon>
        <taxon>Lepidosauria</taxon>
        <taxon>Squamata</taxon>
        <taxon>Bifurcata</taxon>
        <taxon>Gekkota</taxon>
        <taxon>Sphaerodactylidae</taxon>
        <taxon>Sphaerodactylus</taxon>
    </lineage>
</organism>
<sequence length="110" mass="12065">MNDRAHKDRNKRESGFDFEWWRGSEVGELKGGRELRLETAAGTPSRSAKGTTRCDTSRITKITSPVPSTRIISSLSPGGTELGKRRAAARDRVPSLLNQPPIPTDPPQVP</sequence>
<proteinExistence type="predicted"/>
<protein>
    <submittedName>
        <fullName evidence="1">Uncharacterized protein</fullName>
    </submittedName>
</protein>
<comment type="caution">
    <text evidence="1">The sequence shown here is derived from an EMBL/GenBank/DDBJ whole genome shotgun (WGS) entry which is preliminary data.</text>
</comment>
<name>A0ACB8FB73_9SAUR</name>
<accession>A0ACB8FB73</accession>
<keyword evidence="2" id="KW-1185">Reference proteome</keyword>
<dbReference type="Proteomes" id="UP000827872">
    <property type="component" value="Linkage Group LG08"/>
</dbReference>
<evidence type="ECO:0000313" key="1">
    <source>
        <dbReference type="EMBL" id="KAH8002635.1"/>
    </source>
</evidence>
<reference evidence="1" key="1">
    <citation type="submission" date="2021-08" db="EMBL/GenBank/DDBJ databases">
        <title>The first chromosome-level gecko genome reveals the dynamic sex chromosomes of Neotropical dwarf geckos (Sphaerodactylidae: Sphaerodactylus).</title>
        <authorList>
            <person name="Pinto B.J."/>
            <person name="Keating S.E."/>
            <person name="Gamble T."/>
        </authorList>
    </citation>
    <scope>NUCLEOTIDE SEQUENCE</scope>
    <source>
        <strain evidence="1">TG3544</strain>
    </source>
</reference>
<dbReference type="EMBL" id="CM037621">
    <property type="protein sequence ID" value="KAH8002635.1"/>
    <property type="molecule type" value="Genomic_DNA"/>
</dbReference>
<evidence type="ECO:0000313" key="2">
    <source>
        <dbReference type="Proteomes" id="UP000827872"/>
    </source>
</evidence>
<gene>
    <name evidence="1" type="ORF">K3G42_026840</name>
</gene>